<dbReference type="Proteomes" id="UP000015104">
    <property type="component" value="Unassembled WGS sequence"/>
</dbReference>
<proteinExistence type="predicted"/>
<reference evidence="2" key="1">
    <citation type="submission" date="2011-08" db="EMBL/GenBank/DDBJ databases">
        <authorList>
            <person name="Rombauts S."/>
        </authorList>
    </citation>
    <scope>NUCLEOTIDE SEQUENCE</scope>
    <source>
        <strain evidence="2">London</strain>
    </source>
</reference>
<evidence type="ECO:0000313" key="2">
    <source>
        <dbReference type="Proteomes" id="UP000015104"/>
    </source>
</evidence>
<evidence type="ECO:0000313" key="1">
    <source>
        <dbReference type="EnsemblMetazoa" id="tetur01g02860.1"/>
    </source>
</evidence>
<dbReference type="HOGENOM" id="CLU_409017_0_0_1"/>
<dbReference type="OrthoDB" id="443524at2759"/>
<reference evidence="1" key="2">
    <citation type="submission" date="2015-06" db="UniProtKB">
        <authorList>
            <consortium name="EnsemblMetazoa"/>
        </authorList>
    </citation>
    <scope>IDENTIFICATION</scope>
</reference>
<dbReference type="OMA" id="KHANDMS"/>
<gene>
    <name evidence="1" type="primary">107361320</name>
</gene>
<name>T1JQD8_TETUR</name>
<dbReference type="KEGG" id="tut:107361320"/>
<sequence>MLNQYFNLFTHSCKLSPVIKIHRSNLTQPGNLLNVKRCLASLSLIDHSSNWTNVTTIFKKNSCSSKYFSVNGHNITKRQIVQRASTSDNDSQYAADLDQLWSLRAFYTEGDVKNSLLSDNKFREICTSLMKKLRYLSPTEVRSLAHLVIGINLPTNVGITKGVLQMLRVHLNEYDARELADIYLLLERNRSFERDPEEEREPSNPVLKALLIALPKAMEQKIIGKQFYASNSSHLLLILKASITAKVNTDSIRFLFRVIFNKIRYMHSSQLIQLFGLLCHQYIESNIDSIGRPLVGQILDRYWQRIDAVLKDAYFEPDYYFDETLKTMCLTDDKIYYNSSYCDSIYELYGKLDSLDNFNAFDDLLWFGMKYNHYSLKAVEKVMSLIVSKPDSFLWDSSLSSSNIIQIMGKLNWKPTHVDWNTLCPILIEDVKLSGSRFYSSTKTLISYLVLKEHDLFEELSEHEASSIIDKPEKDLHIFYQDILTLNIGVKCEAMNVTSSTLKSTLDSYIEEAIIYLNSNRSSSLFEKSLSSYLKLCCGGPKNVANNIWTSYGHFINNLIMINRDGKPNELVTSNNDQNGLVFLHNYQIDPQSQLVAVLPTTDDDFCVKPYKLKGEMDLRYRTLETLGIKILRIHVDTWKCLTERERGLFLVRELSEITGQEFKSSIKELID</sequence>
<protein>
    <recommendedName>
        <fullName evidence="3">RAP domain-containing protein</fullName>
    </recommendedName>
</protein>
<dbReference type="EMBL" id="CAEY01000437">
    <property type="status" value="NOT_ANNOTATED_CDS"/>
    <property type="molecule type" value="Genomic_DNA"/>
</dbReference>
<dbReference type="STRING" id="32264.T1JQD8"/>
<dbReference type="EnsemblMetazoa" id="tetur01g02860.1">
    <property type="protein sequence ID" value="tetur01g02860.1"/>
    <property type="gene ID" value="tetur01g02860"/>
</dbReference>
<organism evidence="1 2">
    <name type="scientific">Tetranychus urticae</name>
    <name type="common">Two-spotted spider mite</name>
    <dbReference type="NCBI Taxonomy" id="32264"/>
    <lineage>
        <taxon>Eukaryota</taxon>
        <taxon>Metazoa</taxon>
        <taxon>Ecdysozoa</taxon>
        <taxon>Arthropoda</taxon>
        <taxon>Chelicerata</taxon>
        <taxon>Arachnida</taxon>
        <taxon>Acari</taxon>
        <taxon>Acariformes</taxon>
        <taxon>Trombidiformes</taxon>
        <taxon>Prostigmata</taxon>
        <taxon>Eleutherengona</taxon>
        <taxon>Raphignathae</taxon>
        <taxon>Tetranychoidea</taxon>
        <taxon>Tetranychidae</taxon>
        <taxon>Tetranychus</taxon>
    </lineage>
</organism>
<dbReference type="AlphaFoldDB" id="T1JQD8"/>
<keyword evidence="2" id="KW-1185">Reference proteome</keyword>
<accession>T1JQD8</accession>
<evidence type="ECO:0008006" key="3">
    <source>
        <dbReference type="Google" id="ProtNLM"/>
    </source>
</evidence>